<evidence type="ECO:0000313" key="5">
    <source>
        <dbReference type="EnsemblMetazoa" id="XP_038067719.1"/>
    </source>
</evidence>
<dbReference type="PANTHER" id="PTHR44414">
    <property type="entry name" value="PROTEIN NEDD1"/>
    <property type="match status" value="1"/>
</dbReference>
<accession>A0A914AW36</accession>
<feature type="compositionally biased region" description="Polar residues" evidence="4">
    <location>
        <begin position="300"/>
        <end position="313"/>
    </location>
</feature>
<dbReference type="InterPro" id="IPR052818">
    <property type="entry name" value="NEDD1_Spindle_Assembly"/>
</dbReference>
<dbReference type="GO" id="GO:0007020">
    <property type="term" value="P:microtubule nucleation"/>
    <property type="evidence" value="ECO:0007669"/>
    <property type="project" value="TreeGrafter"/>
</dbReference>
<proteinExistence type="predicted"/>
<keyword evidence="2" id="KW-0677">Repeat</keyword>
<dbReference type="SUPFAM" id="SSF50978">
    <property type="entry name" value="WD40 repeat-like"/>
    <property type="match status" value="1"/>
</dbReference>
<feature type="compositionally biased region" description="Polar residues" evidence="4">
    <location>
        <begin position="462"/>
        <end position="507"/>
    </location>
</feature>
<feature type="region of interest" description="Disordered" evidence="4">
    <location>
        <begin position="338"/>
        <end position="424"/>
    </location>
</feature>
<feature type="compositionally biased region" description="Basic and acidic residues" evidence="4">
    <location>
        <begin position="351"/>
        <end position="360"/>
    </location>
</feature>
<dbReference type="Proteomes" id="UP000887568">
    <property type="component" value="Unplaced"/>
</dbReference>
<dbReference type="Gene3D" id="2.130.10.10">
    <property type="entry name" value="YVTN repeat-like/Quinoprotein amine dehydrogenase"/>
    <property type="match status" value="2"/>
</dbReference>
<dbReference type="OrthoDB" id="1602884at2759"/>
<dbReference type="GO" id="GO:0000278">
    <property type="term" value="P:mitotic cell cycle"/>
    <property type="evidence" value="ECO:0007669"/>
    <property type="project" value="TreeGrafter"/>
</dbReference>
<dbReference type="PANTHER" id="PTHR44414:SF1">
    <property type="entry name" value="PROTEIN NEDD1"/>
    <property type="match status" value="1"/>
</dbReference>
<protein>
    <recommendedName>
        <fullName evidence="7">Protein NEDD1</fullName>
    </recommendedName>
</protein>
<dbReference type="Pfam" id="PF00400">
    <property type="entry name" value="WD40"/>
    <property type="match status" value="3"/>
</dbReference>
<dbReference type="InterPro" id="IPR036322">
    <property type="entry name" value="WD40_repeat_dom_sf"/>
</dbReference>
<dbReference type="GO" id="GO:0005737">
    <property type="term" value="C:cytoplasm"/>
    <property type="evidence" value="ECO:0007669"/>
    <property type="project" value="TreeGrafter"/>
</dbReference>
<keyword evidence="1 3" id="KW-0853">WD repeat</keyword>
<dbReference type="SMART" id="SM00320">
    <property type="entry name" value="WD40"/>
    <property type="match status" value="6"/>
</dbReference>
<reference evidence="5" key="1">
    <citation type="submission" date="2022-11" db="UniProtKB">
        <authorList>
            <consortium name="EnsemblMetazoa"/>
        </authorList>
    </citation>
    <scope>IDENTIFICATION</scope>
</reference>
<dbReference type="OMA" id="GTMVLWD"/>
<dbReference type="PROSITE" id="PS50082">
    <property type="entry name" value="WD_REPEATS_2"/>
    <property type="match status" value="1"/>
</dbReference>
<dbReference type="EnsemblMetazoa" id="XM_038211791.1">
    <property type="protein sequence ID" value="XP_038067719.1"/>
    <property type="gene ID" value="LOC119737437"/>
</dbReference>
<feature type="region of interest" description="Disordered" evidence="4">
    <location>
        <begin position="300"/>
        <end position="325"/>
    </location>
</feature>
<evidence type="ECO:0000256" key="3">
    <source>
        <dbReference type="PROSITE-ProRule" id="PRU00221"/>
    </source>
</evidence>
<evidence type="ECO:0000256" key="4">
    <source>
        <dbReference type="SAM" id="MobiDB-lite"/>
    </source>
</evidence>
<dbReference type="AlphaFoldDB" id="A0A914AW36"/>
<dbReference type="InterPro" id="IPR015943">
    <property type="entry name" value="WD40/YVTN_repeat-like_dom_sf"/>
</dbReference>
<evidence type="ECO:0008006" key="7">
    <source>
        <dbReference type="Google" id="ProtNLM"/>
    </source>
</evidence>
<feature type="compositionally biased region" description="Basic and acidic residues" evidence="4">
    <location>
        <begin position="393"/>
        <end position="405"/>
    </location>
</feature>
<feature type="repeat" description="WD" evidence="3">
    <location>
        <begin position="80"/>
        <end position="113"/>
    </location>
</feature>
<dbReference type="GO" id="GO:0005814">
    <property type="term" value="C:centriole"/>
    <property type="evidence" value="ECO:0007669"/>
    <property type="project" value="TreeGrafter"/>
</dbReference>
<name>A0A914AW36_PATMI</name>
<dbReference type="PROSITE" id="PS00678">
    <property type="entry name" value="WD_REPEATS_1"/>
    <property type="match status" value="1"/>
</dbReference>
<dbReference type="GO" id="GO:0005813">
    <property type="term" value="C:centrosome"/>
    <property type="evidence" value="ECO:0007669"/>
    <property type="project" value="TreeGrafter"/>
</dbReference>
<evidence type="ECO:0000256" key="2">
    <source>
        <dbReference type="ARBA" id="ARBA00022737"/>
    </source>
</evidence>
<feature type="region of interest" description="Disordered" evidence="4">
    <location>
        <begin position="579"/>
        <end position="600"/>
    </location>
</feature>
<sequence length="717" mass="77059">MEDGLKLATGGDDIKLWDVAASSAPLHQFCPHSSAISSISWSHNNQILASAGSSGDKVVLTFIKNAASNIIEIAEEEKQTCVAFNSTSRYLLTGGKNRIVSIWDLKSRKLKKTYTGHQDAVTYTTFNWNDTYIASGSASGEILLHNVVSGQASSPLLAPKAQSIRGLEYSLFKKSLLASVSDDGGLTMWDTNSRKAISTFRDAHRAPATALVFSPVNDMLLMSTGLDKRIVCYDVIGKSVIKSMTVESPLTSISCMHDGATLAVGSTRGKVYIFDLRTGSSPLKVLHGHKSSVQCVQFQNSPTTRSNGVSSKGSKPVQPVAGSRKLPQVTPGVAMVNPTVQRGSMTSTDMDAGKSLEETRGNTNRPTPREDIENQDIISPIREGTVSSVKYPESMDRLSRPDTMGKAEGTPAQSRDSLPDFFSPLSENASNISLRRNPIGSVELAPQPSLIAPQPITKGLPNDQNGANATSFNPVSQPLRTSSLTSQPKTTSKPEFSLDLQTRQGTSPVRERSKSLTSPRTPLLGGDFPAGGALEFNLSPENESARSGSAGLSATAGLGSGRVPVNTGIHSMVEVDAKPIGTGVTPRRGGSPARGLLGGSSDAAPRVMNGNMGALSRVGPPVTIVDPREEGSRLASGGADLQPFQVQFIKNMIDDSLEEFKESFHREILHLQREMVRQFQIQQNEMHELLQKYSVNEGLLTELERLREENKNLKAKY</sequence>
<dbReference type="GO" id="GO:0043015">
    <property type="term" value="F:gamma-tubulin binding"/>
    <property type="evidence" value="ECO:0007669"/>
    <property type="project" value="TreeGrafter"/>
</dbReference>
<dbReference type="GeneID" id="119737437"/>
<evidence type="ECO:0000313" key="6">
    <source>
        <dbReference type="Proteomes" id="UP000887568"/>
    </source>
</evidence>
<dbReference type="InterPro" id="IPR001680">
    <property type="entry name" value="WD40_rpt"/>
</dbReference>
<organism evidence="5 6">
    <name type="scientific">Patiria miniata</name>
    <name type="common">Bat star</name>
    <name type="synonym">Asterina miniata</name>
    <dbReference type="NCBI Taxonomy" id="46514"/>
    <lineage>
        <taxon>Eukaryota</taxon>
        <taxon>Metazoa</taxon>
        <taxon>Echinodermata</taxon>
        <taxon>Eleutherozoa</taxon>
        <taxon>Asterozoa</taxon>
        <taxon>Asteroidea</taxon>
        <taxon>Valvatacea</taxon>
        <taxon>Valvatida</taxon>
        <taxon>Asterinidae</taxon>
        <taxon>Patiria</taxon>
    </lineage>
</organism>
<evidence type="ECO:0000256" key="1">
    <source>
        <dbReference type="ARBA" id="ARBA00022574"/>
    </source>
</evidence>
<keyword evidence="6" id="KW-1185">Reference proteome</keyword>
<dbReference type="RefSeq" id="XP_038067719.1">
    <property type="nucleotide sequence ID" value="XM_038211791.1"/>
</dbReference>
<feature type="compositionally biased region" description="Polar residues" evidence="4">
    <location>
        <begin position="338"/>
        <end position="349"/>
    </location>
</feature>
<dbReference type="InterPro" id="IPR019775">
    <property type="entry name" value="WD40_repeat_CS"/>
</dbReference>
<dbReference type="GO" id="GO:0036064">
    <property type="term" value="C:ciliary basal body"/>
    <property type="evidence" value="ECO:0007669"/>
    <property type="project" value="TreeGrafter"/>
</dbReference>
<dbReference type="GO" id="GO:0000922">
    <property type="term" value="C:spindle pole"/>
    <property type="evidence" value="ECO:0007669"/>
    <property type="project" value="TreeGrafter"/>
</dbReference>
<feature type="region of interest" description="Disordered" evidence="4">
    <location>
        <begin position="452"/>
        <end position="526"/>
    </location>
</feature>